<dbReference type="InterPro" id="IPR052156">
    <property type="entry name" value="BCAA_Transport_ATP-bd_LivF"/>
</dbReference>
<dbReference type="SMART" id="SM00382">
    <property type="entry name" value="AAA"/>
    <property type="match status" value="1"/>
</dbReference>
<evidence type="ECO:0000313" key="8">
    <source>
        <dbReference type="Proteomes" id="UP000464593"/>
    </source>
</evidence>
<gene>
    <name evidence="7" type="ORF">TCK1_1072</name>
</gene>
<evidence type="ECO:0000313" key="7">
    <source>
        <dbReference type="EMBL" id="QHB26418.1"/>
    </source>
</evidence>
<keyword evidence="4 7" id="KW-0067">ATP-binding</keyword>
<dbReference type="Proteomes" id="UP000464593">
    <property type="component" value="Chromosome"/>
</dbReference>
<evidence type="ECO:0000256" key="2">
    <source>
        <dbReference type="ARBA" id="ARBA00022448"/>
    </source>
</evidence>
<dbReference type="GO" id="GO:0005524">
    <property type="term" value="F:ATP binding"/>
    <property type="evidence" value="ECO:0007669"/>
    <property type="project" value="UniProtKB-KW"/>
</dbReference>
<protein>
    <submittedName>
        <fullName evidence="7">Branched-chain amino acid ABC transporter ATP-binding protein</fullName>
    </submittedName>
</protein>
<dbReference type="EMBL" id="CP040324">
    <property type="protein sequence ID" value="QHB26418.1"/>
    <property type="molecule type" value="Genomic_DNA"/>
</dbReference>
<organism evidence="7 8">
    <name type="scientific">Pseudomonas monteilii</name>
    <dbReference type="NCBI Taxonomy" id="76759"/>
    <lineage>
        <taxon>Bacteria</taxon>
        <taxon>Pseudomonadati</taxon>
        <taxon>Pseudomonadota</taxon>
        <taxon>Gammaproteobacteria</taxon>
        <taxon>Pseudomonadales</taxon>
        <taxon>Pseudomonadaceae</taxon>
        <taxon>Pseudomonas</taxon>
    </lineage>
</organism>
<evidence type="ECO:0000256" key="5">
    <source>
        <dbReference type="ARBA" id="ARBA00022970"/>
    </source>
</evidence>
<evidence type="ECO:0000259" key="6">
    <source>
        <dbReference type="PROSITE" id="PS50893"/>
    </source>
</evidence>
<dbReference type="RefSeq" id="WP_159265928.1">
    <property type="nucleotide sequence ID" value="NZ_CP040324.1"/>
</dbReference>
<dbReference type="GO" id="GO:0016887">
    <property type="term" value="F:ATP hydrolysis activity"/>
    <property type="evidence" value="ECO:0007669"/>
    <property type="project" value="InterPro"/>
</dbReference>
<keyword evidence="2" id="KW-0813">Transport</keyword>
<dbReference type="GO" id="GO:0015658">
    <property type="term" value="F:branched-chain amino acid transmembrane transporter activity"/>
    <property type="evidence" value="ECO:0007669"/>
    <property type="project" value="TreeGrafter"/>
</dbReference>
<dbReference type="Gene3D" id="3.40.50.300">
    <property type="entry name" value="P-loop containing nucleotide triphosphate hydrolases"/>
    <property type="match status" value="1"/>
</dbReference>
<dbReference type="PANTHER" id="PTHR43820:SF8">
    <property type="entry name" value="ABC TRANSPORTER SUBSTRATE-BINDING PROTEIN"/>
    <property type="match status" value="1"/>
</dbReference>
<sequence>MTHSPLAAEPAHALLGVQDIEVIYDGAILAVAGVSLRVGQGDIVALLGANGAGKSTTLKAISGLLQADRALVSRGHIHFQGQDTAGIAANRLAAQGIVHVLEGRHVFAHLTIEENLRTGGFLRKPARRELEQALERIYAWFPRLKTKRKTQAGLTSGGEQQMLAIGRALMTQPRLVLLDEPSMGLAPIIVEEIFDIVAQLNVKEGMSFLVAEQNINVALRHADYAYILENGRVAGEGAAAELAVREDLRHFYLGGRLAKHSAAEHDLL</sequence>
<dbReference type="CDD" id="cd03224">
    <property type="entry name" value="ABC_TM1139_LivF_branched"/>
    <property type="match status" value="1"/>
</dbReference>
<proteinExistence type="inferred from homology"/>
<dbReference type="GO" id="GO:0015807">
    <property type="term" value="P:L-amino acid transport"/>
    <property type="evidence" value="ECO:0007669"/>
    <property type="project" value="TreeGrafter"/>
</dbReference>
<evidence type="ECO:0000256" key="3">
    <source>
        <dbReference type="ARBA" id="ARBA00022741"/>
    </source>
</evidence>
<keyword evidence="5" id="KW-0029">Amino-acid transport</keyword>
<dbReference type="SUPFAM" id="SSF52540">
    <property type="entry name" value="P-loop containing nucleoside triphosphate hydrolases"/>
    <property type="match status" value="1"/>
</dbReference>
<dbReference type="AlphaFoldDB" id="A0AAE6R8S7"/>
<dbReference type="PANTHER" id="PTHR43820">
    <property type="entry name" value="HIGH-AFFINITY BRANCHED-CHAIN AMINO ACID TRANSPORT ATP-BINDING PROTEIN LIVF"/>
    <property type="match status" value="1"/>
</dbReference>
<reference evidence="7 8" key="1">
    <citation type="submission" date="2019-05" db="EMBL/GenBank/DDBJ databases">
        <title>Complete genome sequence of Pseudomonas Pseudomonas resinovorans.</title>
        <authorList>
            <person name="Chen H.-P."/>
        </authorList>
    </citation>
    <scope>NUCLEOTIDE SEQUENCE [LARGE SCALE GENOMIC DNA]</scope>
    <source>
        <strain evidence="7 8">TCU-CK1</strain>
    </source>
</reference>
<accession>A0AAE6R8S7</accession>
<dbReference type="Pfam" id="PF00005">
    <property type="entry name" value="ABC_tran"/>
    <property type="match status" value="1"/>
</dbReference>
<feature type="domain" description="ABC transporter" evidence="6">
    <location>
        <begin position="15"/>
        <end position="255"/>
    </location>
</feature>
<evidence type="ECO:0000256" key="1">
    <source>
        <dbReference type="ARBA" id="ARBA00005417"/>
    </source>
</evidence>
<dbReference type="InterPro" id="IPR027417">
    <property type="entry name" value="P-loop_NTPase"/>
</dbReference>
<dbReference type="InterPro" id="IPR003439">
    <property type="entry name" value="ABC_transporter-like_ATP-bd"/>
</dbReference>
<name>A0AAE6R8S7_9PSED</name>
<keyword evidence="3" id="KW-0547">Nucleotide-binding</keyword>
<evidence type="ECO:0000256" key="4">
    <source>
        <dbReference type="ARBA" id="ARBA00022840"/>
    </source>
</evidence>
<dbReference type="InterPro" id="IPR003593">
    <property type="entry name" value="AAA+_ATPase"/>
</dbReference>
<dbReference type="PROSITE" id="PS50893">
    <property type="entry name" value="ABC_TRANSPORTER_2"/>
    <property type="match status" value="1"/>
</dbReference>
<comment type="similarity">
    <text evidence="1">Belongs to the ABC transporter superfamily.</text>
</comment>